<accession>J3NSF4</accession>
<protein>
    <recommendedName>
        <fullName evidence="6">Condensation domain-containing protein</fullName>
    </recommendedName>
</protein>
<reference evidence="4" key="4">
    <citation type="journal article" date="2015" name="G3 (Bethesda)">
        <title>Genome sequences of three phytopathogenic species of the Magnaporthaceae family of fungi.</title>
        <authorList>
            <person name="Okagaki L.H."/>
            <person name="Nunes C.C."/>
            <person name="Sailsbery J."/>
            <person name="Clay B."/>
            <person name="Brown D."/>
            <person name="John T."/>
            <person name="Oh Y."/>
            <person name="Young N."/>
            <person name="Fitzgerald M."/>
            <person name="Haas B.J."/>
            <person name="Zeng Q."/>
            <person name="Young S."/>
            <person name="Adiconis X."/>
            <person name="Fan L."/>
            <person name="Levin J.Z."/>
            <person name="Mitchell T.K."/>
            <person name="Okubara P.A."/>
            <person name="Farman M.L."/>
            <person name="Kohn L.M."/>
            <person name="Birren B."/>
            <person name="Ma L.-J."/>
            <person name="Dean R.A."/>
        </authorList>
    </citation>
    <scope>NUCLEOTIDE SEQUENCE</scope>
    <source>
        <strain evidence="4">R3-111a-1</strain>
    </source>
</reference>
<dbReference type="PANTHER" id="PTHR42034">
    <property type="entry name" value="CHROMOSOME 7, WHOLE GENOME SHOTGUN SEQUENCE-RELATED"/>
    <property type="match status" value="1"/>
</dbReference>
<dbReference type="GO" id="GO:0043386">
    <property type="term" value="P:mycotoxin biosynthetic process"/>
    <property type="evidence" value="ECO:0007669"/>
    <property type="project" value="InterPro"/>
</dbReference>
<evidence type="ECO:0000256" key="2">
    <source>
        <dbReference type="ARBA" id="ARBA00022679"/>
    </source>
</evidence>
<reference evidence="3" key="3">
    <citation type="submission" date="2010-09" db="EMBL/GenBank/DDBJ databases">
        <title>Annotation of Gaeumannomyces graminis var. tritici R3-111a-1.</title>
        <authorList>
            <consortium name="The Broad Institute Genome Sequencing Platform"/>
            <person name="Ma L.-J."/>
            <person name="Dead R."/>
            <person name="Young S.K."/>
            <person name="Zeng Q."/>
            <person name="Gargeya S."/>
            <person name="Fitzgerald M."/>
            <person name="Haas B."/>
            <person name="Abouelleil A."/>
            <person name="Alvarado L."/>
            <person name="Arachchi H.M."/>
            <person name="Berlin A."/>
            <person name="Brown A."/>
            <person name="Chapman S.B."/>
            <person name="Chen Z."/>
            <person name="Dunbar C."/>
            <person name="Freedman E."/>
            <person name="Gearin G."/>
            <person name="Gellesch M."/>
            <person name="Goldberg J."/>
            <person name="Griggs A."/>
            <person name="Gujja S."/>
            <person name="Heiman D."/>
            <person name="Howarth C."/>
            <person name="Larson L."/>
            <person name="Lui A."/>
            <person name="MacDonald P.J.P."/>
            <person name="Mehta T."/>
            <person name="Montmayeur A."/>
            <person name="Murphy C."/>
            <person name="Neiman D."/>
            <person name="Pearson M."/>
            <person name="Priest M."/>
            <person name="Roberts A."/>
            <person name="Saif S."/>
            <person name="Shea T."/>
            <person name="Shenoy N."/>
            <person name="Sisk P."/>
            <person name="Stolte C."/>
            <person name="Sykes S."/>
            <person name="Yandava C."/>
            <person name="Wortman J."/>
            <person name="Nusbaum C."/>
            <person name="Birren B."/>
        </authorList>
    </citation>
    <scope>NUCLEOTIDE SEQUENCE</scope>
    <source>
        <strain evidence="3">R3-111a-1</strain>
    </source>
</reference>
<reference evidence="4" key="5">
    <citation type="submission" date="2018-04" db="UniProtKB">
        <authorList>
            <consortium name="EnsemblFungi"/>
        </authorList>
    </citation>
    <scope>IDENTIFICATION</scope>
    <source>
        <strain evidence="4">R3-111a-1</strain>
    </source>
</reference>
<organism evidence="3">
    <name type="scientific">Gaeumannomyces tritici (strain R3-111a-1)</name>
    <name type="common">Wheat and barley take-all root rot fungus</name>
    <name type="synonym">Gaeumannomyces graminis var. tritici</name>
    <dbReference type="NCBI Taxonomy" id="644352"/>
    <lineage>
        <taxon>Eukaryota</taxon>
        <taxon>Fungi</taxon>
        <taxon>Dikarya</taxon>
        <taxon>Ascomycota</taxon>
        <taxon>Pezizomycotina</taxon>
        <taxon>Sordariomycetes</taxon>
        <taxon>Sordariomycetidae</taxon>
        <taxon>Magnaporthales</taxon>
        <taxon>Magnaporthaceae</taxon>
        <taxon>Gaeumannomyces</taxon>
    </lineage>
</organism>
<evidence type="ECO:0000256" key="1">
    <source>
        <dbReference type="ARBA" id="ARBA00006439"/>
    </source>
</evidence>
<dbReference type="OrthoDB" id="2548233at2759"/>
<dbReference type="InterPro" id="IPR009992">
    <property type="entry name" value="Tri3/Sat12/Sat16/Mac1"/>
</dbReference>
<dbReference type="HOGENOM" id="CLU_029138_0_0_1"/>
<proteinExistence type="inferred from homology"/>
<gene>
    <name evidence="4" type="primary">20344664</name>
    <name evidence="3" type="ORF">GGTG_04206</name>
</gene>
<dbReference type="InterPro" id="IPR023213">
    <property type="entry name" value="CAT-like_dom_sf"/>
</dbReference>
<evidence type="ECO:0008006" key="6">
    <source>
        <dbReference type="Google" id="ProtNLM"/>
    </source>
</evidence>
<evidence type="ECO:0000313" key="4">
    <source>
        <dbReference type="EnsemblFungi" id="EJT79117"/>
    </source>
</evidence>
<dbReference type="AlphaFoldDB" id="J3NSF4"/>
<dbReference type="Gene3D" id="3.30.559.10">
    <property type="entry name" value="Chloramphenicol acetyltransferase-like domain"/>
    <property type="match status" value="1"/>
</dbReference>
<keyword evidence="5" id="KW-1185">Reference proteome</keyword>
<dbReference type="VEuPathDB" id="FungiDB:GGTG_04206"/>
<dbReference type="GeneID" id="20344664"/>
<dbReference type="EMBL" id="GL385396">
    <property type="protein sequence ID" value="EJT79117.1"/>
    <property type="molecule type" value="Genomic_DNA"/>
</dbReference>
<dbReference type="PANTHER" id="PTHR42034:SF1">
    <property type="entry name" value="CONDENSATION DOMAIN-CONTAINING PROTEIN"/>
    <property type="match status" value="1"/>
</dbReference>
<sequence>MVDCTPSLFTHPVSAYPWRLPSYKHMALIIPAVTLRACSRSSTEYMLSHADFPLTTPNPTTTMTGGIPEMELRWRQTSPGVYQRRQDVRERMILLQEAKTPPGTDMVNECICIHAKLLLDSRHFPDAALALRQAWIALHHDHPSMAMTAVGENMVYRAVDCRSVEAWADETFTVHDSGTALDWYTKLPGTRRVLLEYFSHTNEVLLRGSHAILDGIGASTLVGNFCRRLNHPPEGELQWGNHVKNLSPPLELAVNLPDPTDASIKQARSKLEAWEAKATRTTPLVLFPDRSLPALSPAVMIRRFSVGETAQMARAAKQHGVSMRDLTHAAIVCAIKLHSASAHGTWLGGLALNVRPLCRPPFGSPAHAATAYFVSMLACVEDPQDVWDAAFQLRAQNQALLRESDLGFVKPMAALLSPQRDPERNAARGGGEGAAAAGPGGAAGGPVMYGGVGVLDSVLAATAGFEDSSVRVEDVWFALHKCSAAMIVSCHALRGRMTYSLSYNAAFYSQARMAAFLDVAASLLPTSRFGI</sequence>
<dbReference type="Pfam" id="PF07428">
    <property type="entry name" value="Tri3"/>
    <property type="match status" value="1"/>
</dbReference>
<evidence type="ECO:0000313" key="3">
    <source>
        <dbReference type="EMBL" id="EJT79117.1"/>
    </source>
</evidence>
<keyword evidence="2" id="KW-0808">Transferase</keyword>
<dbReference type="Gene3D" id="3.30.559.30">
    <property type="entry name" value="Nonribosomal peptide synthetase, condensation domain"/>
    <property type="match status" value="1"/>
</dbReference>
<dbReference type="eggNOG" id="ENOG502QS40">
    <property type="taxonomic scope" value="Eukaryota"/>
</dbReference>
<name>J3NSF4_GAET3</name>
<reference evidence="3" key="2">
    <citation type="submission" date="2010-07" db="EMBL/GenBank/DDBJ databases">
        <authorList>
            <consortium name="The Broad Institute Genome Sequencing Platform"/>
            <consortium name="Broad Institute Genome Sequencing Center for Infectious Disease"/>
            <person name="Ma L.-J."/>
            <person name="Dead R."/>
            <person name="Young S."/>
            <person name="Zeng Q."/>
            <person name="Koehrsen M."/>
            <person name="Alvarado L."/>
            <person name="Berlin A."/>
            <person name="Chapman S.B."/>
            <person name="Chen Z."/>
            <person name="Freedman E."/>
            <person name="Gellesch M."/>
            <person name="Goldberg J."/>
            <person name="Griggs A."/>
            <person name="Gujja S."/>
            <person name="Heilman E.R."/>
            <person name="Heiman D."/>
            <person name="Hepburn T."/>
            <person name="Howarth C."/>
            <person name="Jen D."/>
            <person name="Larson L."/>
            <person name="Mehta T."/>
            <person name="Neiman D."/>
            <person name="Pearson M."/>
            <person name="Roberts A."/>
            <person name="Saif S."/>
            <person name="Shea T."/>
            <person name="Shenoy N."/>
            <person name="Sisk P."/>
            <person name="Stolte C."/>
            <person name="Sykes S."/>
            <person name="Walk T."/>
            <person name="White J."/>
            <person name="Yandava C."/>
            <person name="Haas B."/>
            <person name="Nusbaum C."/>
            <person name="Birren B."/>
        </authorList>
    </citation>
    <scope>NUCLEOTIDE SEQUENCE</scope>
    <source>
        <strain evidence="3">R3-111a-1</strain>
    </source>
</reference>
<reference evidence="5" key="1">
    <citation type="submission" date="2010-07" db="EMBL/GenBank/DDBJ databases">
        <title>The genome sequence of Gaeumannomyces graminis var. tritici strain R3-111a-1.</title>
        <authorList>
            <consortium name="The Broad Institute Genome Sequencing Platform"/>
            <person name="Ma L.-J."/>
            <person name="Dead R."/>
            <person name="Young S."/>
            <person name="Zeng Q."/>
            <person name="Koehrsen M."/>
            <person name="Alvarado L."/>
            <person name="Berlin A."/>
            <person name="Chapman S.B."/>
            <person name="Chen Z."/>
            <person name="Freedman E."/>
            <person name="Gellesch M."/>
            <person name="Goldberg J."/>
            <person name="Griggs A."/>
            <person name="Gujja S."/>
            <person name="Heilman E.R."/>
            <person name="Heiman D."/>
            <person name="Hepburn T."/>
            <person name="Howarth C."/>
            <person name="Jen D."/>
            <person name="Larson L."/>
            <person name="Mehta T."/>
            <person name="Neiman D."/>
            <person name="Pearson M."/>
            <person name="Roberts A."/>
            <person name="Saif S."/>
            <person name="Shea T."/>
            <person name="Shenoy N."/>
            <person name="Sisk P."/>
            <person name="Stolte C."/>
            <person name="Sykes S."/>
            <person name="Walk T."/>
            <person name="White J."/>
            <person name="Yandava C."/>
            <person name="Haas B."/>
            <person name="Nusbaum C."/>
            <person name="Birren B."/>
        </authorList>
    </citation>
    <scope>NUCLEOTIDE SEQUENCE [LARGE SCALE GENOMIC DNA]</scope>
    <source>
        <strain evidence="5">R3-111a-1</strain>
    </source>
</reference>
<dbReference type="Proteomes" id="UP000006039">
    <property type="component" value="Unassembled WGS sequence"/>
</dbReference>
<dbReference type="SUPFAM" id="SSF52777">
    <property type="entry name" value="CoA-dependent acyltransferases"/>
    <property type="match status" value="1"/>
</dbReference>
<dbReference type="RefSeq" id="XP_009220262.1">
    <property type="nucleotide sequence ID" value="XM_009221998.1"/>
</dbReference>
<dbReference type="GO" id="GO:0016407">
    <property type="term" value="F:acetyltransferase activity"/>
    <property type="evidence" value="ECO:0007669"/>
    <property type="project" value="InterPro"/>
</dbReference>
<comment type="similarity">
    <text evidence="1">Belongs to the trichothecene O-acetyltransferase family.</text>
</comment>
<dbReference type="EnsemblFungi" id="EJT79117">
    <property type="protein sequence ID" value="EJT79117"/>
    <property type="gene ID" value="GGTG_04206"/>
</dbReference>
<evidence type="ECO:0000313" key="5">
    <source>
        <dbReference type="Proteomes" id="UP000006039"/>
    </source>
</evidence>